<accession>E8JZG2</accession>
<keyword evidence="3" id="KW-1185">Reference proteome</keyword>
<evidence type="ECO:0000313" key="2">
    <source>
        <dbReference type="EMBL" id="EFX36981.1"/>
    </source>
</evidence>
<dbReference type="HOGENOM" id="CLU_136253_0_0_9"/>
<dbReference type="Proteomes" id="UP000002815">
    <property type="component" value="Unassembled WGS sequence"/>
</dbReference>
<feature type="domain" description="Knr4/Smi1-like" evidence="1">
    <location>
        <begin position="22"/>
        <end position="158"/>
    </location>
</feature>
<dbReference type="eggNOG" id="ENOG503427T">
    <property type="taxonomic scope" value="Bacteria"/>
</dbReference>
<evidence type="ECO:0000259" key="1">
    <source>
        <dbReference type="Pfam" id="PF09346"/>
    </source>
</evidence>
<gene>
    <name evidence="2" type="ORF">HMPREF9423_0625</name>
</gene>
<dbReference type="Pfam" id="PF09346">
    <property type="entry name" value="SMI1_KNR4"/>
    <property type="match status" value="1"/>
</dbReference>
<organism evidence="2 3">
    <name type="scientific">Streptococcus infantis ATCC 700779</name>
    <dbReference type="NCBI Taxonomy" id="889204"/>
    <lineage>
        <taxon>Bacteria</taxon>
        <taxon>Bacillati</taxon>
        <taxon>Bacillota</taxon>
        <taxon>Bacilli</taxon>
        <taxon>Lactobacillales</taxon>
        <taxon>Streptococcaceae</taxon>
        <taxon>Streptococcus</taxon>
    </lineage>
</organism>
<comment type="caution">
    <text evidence="2">The sequence shown here is derived from an EMBL/GenBank/DDBJ whole genome shotgun (WGS) entry which is preliminary data.</text>
</comment>
<proteinExistence type="predicted"/>
<protein>
    <recommendedName>
        <fullName evidence="1">Knr4/Smi1-like domain-containing protein</fullName>
    </recommendedName>
</protein>
<dbReference type="Gene3D" id="3.40.1580.10">
    <property type="entry name" value="SMI1/KNR4-like"/>
    <property type="match status" value="1"/>
</dbReference>
<evidence type="ECO:0000313" key="3">
    <source>
        <dbReference type="Proteomes" id="UP000002815"/>
    </source>
</evidence>
<dbReference type="SUPFAM" id="SSF160631">
    <property type="entry name" value="SMI1/KNR4-like"/>
    <property type="match status" value="1"/>
</dbReference>
<dbReference type="InterPro" id="IPR018958">
    <property type="entry name" value="Knr4/Smi1-like_dom"/>
</dbReference>
<dbReference type="InterPro" id="IPR037883">
    <property type="entry name" value="Knr4/Smi1-like_sf"/>
</dbReference>
<dbReference type="AlphaFoldDB" id="E8JZG2"/>
<reference evidence="2 3" key="1">
    <citation type="submission" date="2010-12" db="EMBL/GenBank/DDBJ databases">
        <authorList>
            <person name="Muzny D."/>
            <person name="Qin X."/>
            <person name="Deng J."/>
            <person name="Jiang H."/>
            <person name="Liu Y."/>
            <person name="Qu J."/>
            <person name="Song X.-Z."/>
            <person name="Zhang L."/>
            <person name="Thornton R."/>
            <person name="Coyle M."/>
            <person name="Francisco L."/>
            <person name="Jackson L."/>
            <person name="Javaid M."/>
            <person name="Korchina V."/>
            <person name="Kovar C."/>
            <person name="Mata R."/>
            <person name="Mathew T."/>
            <person name="Ngo R."/>
            <person name="Nguyen L."/>
            <person name="Nguyen N."/>
            <person name="Okwuonu G."/>
            <person name="Ongeri F."/>
            <person name="Pham C."/>
            <person name="Simmons D."/>
            <person name="Wilczek-Boney K."/>
            <person name="Hale W."/>
            <person name="Jakkamsetti A."/>
            <person name="Pham P."/>
            <person name="Ruth R."/>
            <person name="San Lucas F."/>
            <person name="Warren J."/>
            <person name="Zhang J."/>
            <person name="Zhao Z."/>
            <person name="Zhou C."/>
            <person name="Zhu D."/>
            <person name="Lee S."/>
            <person name="Bess C."/>
            <person name="Blankenburg K."/>
            <person name="Forbes L."/>
            <person name="Fu Q."/>
            <person name="Gubbala S."/>
            <person name="Hirani K."/>
            <person name="Jayaseelan J.C."/>
            <person name="Lara F."/>
            <person name="Munidasa M."/>
            <person name="Palculict T."/>
            <person name="Patil S."/>
            <person name="Pu L.-L."/>
            <person name="Saada N."/>
            <person name="Tang L."/>
            <person name="Weissenberger G."/>
            <person name="Zhu Y."/>
            <person name="Hemphill L."/>
            <person name="Shang Y."/>
            <person name="Youmans B."/>
            <person name="Ayvaz T."/>
            <person name="Ross M."/>
            <person name="Santibanez J."/>
            <person name="Aqrawi P."/>
            <person name="Gross S."/>
            <person name="Joshi V."/>
            <person name="Fowler G."/>
            <person name="Nazareth L."/>
            <person name="Reid J."/>
            <person name="Worley K."/>
            <person name="Petrosino J."/>
            <person name="Highlander S."/>
            <person name="Gibbs R."/>
        </authorList>
    </citation>
    <scope>NUCLEOTIDE SEQUENCE [LARGE SCALE GENOMIC DNA]</scope>
    <source>
        <strain evidence="2 3">ATCC 700779</strain>
    </source>
</reference>
<dbReference type="EMBL" id="AEVD01000005">
    <property type="protein sequence ID" value="EFX36981.1"/>
    <property type="molecule type" value="Genomic_DNA"/>
</dbReference>
<sequence>MHGIILEVVKKLILKGLILIMKEISSIEKNLNILFPQSYKNTINKFQLFMEIEFNNYQINLFNEESLFDNLNGFPQWCYLKYLVEINKEKQQMPNIVERHDSNGYIDSERVKRGLLFGSLADGACVYFDLEDNFSIWEYWLDDGSIGKVADTFDEILEYGKIIDFE</sequence>
<name>E8JZG2_9STRE</name>